<accession>A0A431V8H8</accession>
<comment type="caution">
    <text evidence="15">The sequence shown here is derived from an EMBL/GenBank/DDBJ whole genome shotgun (WGS) entry which is preliminary data.</text>
</comment>
<dbReference type="GO" id="GO:0005886">
    <property type="term" value="C:plasma membrane"/>
    <property type="evidence" value="ECO:0007669"/>
    <property type="project" value="UniProtKB-SubCell"/>
</dbReference>
<comment type="function">
    <text evidence="10 13">F(1)F(0) ATP synthase produces ATP from ADP in the presence of a proton or sodium gradient. F-type ATPases consist of two structural domains, F(1) containing the extramembraneous catalytic core and F(0) containing the membrane proton channel, linked together by a central stalk and a peripheral stalk. During catalysis, ATP synthesis in the catalytic domain of F(1) is coupled via a rotary mechanism of the central stalk subunits to proton translocation.</text>
</comment>
<dbReference type="PANTHER" id="PTHR33445:SF2">
    <property type="entry name" value="ATP SYNTHASE SUBUNIT B', CHLOROPLASTIC"/>
    <property type="match status" value="1"/>
</dbReference>
<protein>
    <recommendedName>
        <fullName evidence="13">ATP synthase subunit b</fullName>
    </recommendedName>
    <alternativeName>
        <fullName evidence="13">ATP synthase F(0) sector subunit b</fullName>
    </alternativeName>
    <alternativeName>
        <fullName evidence="13">ATPase subunit I</fullName>
    </alternativeName>
    <alternativeName>
        <fullName evidence="13">F-type ATPase subunit b</fullName>
        <shortName evidence="13">F-ATPase subunit b</shortName>
    </alternativeName>
</protein>
<evidence type="ECO:0000313" key="16">
    <source>
        <dbReference type="Proteomes" id="UP000267400"/>
    </source>
</evidence>
<keyword evidence="16" id="KW-1185">Reference proteome</keyword>
<feature type="transmembrane region" description="Helical" evidence="13">
    <location>
        <begin position="6"/>
        <end position="27"/>
    </location>
</feature>
<dbReference type="GO" id="GO:0045259">
    <property type="term" value="C:proton-transporting ATP synthase complex"/>
    <property type="evidence" value="ECO:0007669"/>
    <property type="project" value="UniProtKB-KW"/>
</dbReference>
<evidence type="ECO:0000256" key="10">
    <source>
        <dbReference type="ARBA" id="ARBA00025198"/>
    </source>
</evidence>
<keyword evidence="9 13" id="KW-0066">ATP synthesis</keyword>
<keyword evidence="13" id="KW-1003">Cell membrane</keyword>
<keyword evidence="7 13" id="KW-0406">Ion transport</keyword>
<dbReference type="InterPro" id="IPR050059">
    <property type="entry name" value="ATP_synthase_B_chain"/>
</dbReference>
<evidence type="ECO:0000256" key="11">
    <source>
        <dbReference type="ARBA" id="ARBA00025614"/>
    </source>
</evidence>
<gene>
    <name evidence="13" type="primary">atpF</name>
    <name evidence="15" type="ORF">EKG36_00545</name>
</gene>
<evidence type="ECO:0000256" key="1">
    <source>
        <dbReference type="ARBA" id="ARBA00005513"/>
    </source>
</evidence>
<dbReference type="HAMAP" id="MF_01398">
    <property type="entry name" value="ATP_synth_b_bprime"/>
    <property type="match status" value="1"/>
</dbReference>
<evidence type="ECO:0000256" key="4">
    <source>
        <dbReference type="ARBA" id="ARBA00022692"/>
    </source>
</evidence>
<evidence type="ECO:0000256" key="5">
    <source>
        <dbReference type="ARBA" id="ARBA00022781"/>
    </source>
</evidence>
<keyword evidence="8 13" id="KW-0472">Membrane</keyword>
<keyword evidence="3 13" id="KW-0138">CF(0)</keyword>
<reference evidence="15 16" key="1">
    <citation type="submission" date="2018-12" db="EMBL/GenBank/DDBJ databases">
        <authorList>
            <person name="Yu L."/>
        </authorList>
    </citation>
    <scope>NUCLEOTIDE SEQUENCE [LARGE SCALE GENOMIC DNA]</scope>
    <source>
        <strain evidence="15 16">11S</strain>
    </source>
</reference>
<proteinExistence type="inferred from homology"/>
<comment type="subunit">
    <text evidence="13">F-type ATPases have 2 components, F(1) - the catalytic core - and F(0) - the membrane proton channel. F(1) has five subunits: alpha(3), beta(3), gamma(1), delta(1), epsilon(1). F(0) has three main subunits: a(1), b(2) and c(10-14). The alpha and beta chains form an alternating ring which encloses part of the gamma chain. F(1) is attached to F(0) by a central stalk formed by the gamma and epsilon chains, while a peripheral stalk is formed by the delta and b chains.</text>
</comment>
<name>A0A431V8H8_9GAMM</name>
<dbReference type="PANTHER" id="PTHR33445">
    <property type="entry name" value="ATP SYNTHASE SUBUNIT B', CHLOROPLASTIC"/>
    <property type="match status" value="1"/>
</dbReference>
<evidence type="ECO:0000256" key="2">
    <source>
        <dbReference type="ARBA" id="ARBA00022448"/>
    </source>
</evidence>
<evidence type="ECO:0000256" key="6">
    <source>
        <dbReference type="ARBA" id="ARBA00022989"/>
    </source>
</evidence>
<sequence>MEIDWITVSAQVVNFLILVWLLKRFLYRPVLRAMDRREERIAARLQAAGEREAEAEARLEDYQARKASLARRRDELLEAAQDEAGRFKHRLIDEARQEVDAMRADWQRQLAEEREAFLCRLGERAVVALETMARQALRDLADADLEARVVETFIGRLTTLDAESRRQLSAPQDPLRVATSFPLDPALEARLTAALHEQLGADRAVEVVRASSPLCGIELTSGGRRLGWSLADYLEALHDQLEGEFGQHGALGGKE</sequence>
<dbReference type="CDD" id="cd06503">
    <property type="entry name" value="ATP-synt_Fo_b"/>
    <property type="match status" value="1"/>
</dbReference>
<dbReference type="GO" id="GO:0046933">
    <property type="term" value="F:proton-transporting ATP synthase activity, rotational mechanism"/>
    <property type="evidence" value="ECO:0007669"/>
    <property type="project" value="UniProtKB-UniRule"/>
</dbReference>
<evidence type="ECO:0000256" key="14">
    <source>
        <dbReference type="SAM" id="Coils"/>
    </source>
</evidence>
<comment type="similarity">
    <text evidence="1 13">Belongs to the ATPase B chain family.</text>
</comment>
<evidence type="ECO:0000256" key="12">
    <source>
        <dbReference type="ARBA" id="ARBA00037847"/>
    </source>
</evidence>
<dbReference type="InterPro" id="IPR002146">
    <property type="entry name" value="ATP_synth_b/b'su_bac/chlpt"/>
</dbReference>
<keyword evidence="6 13" id="KW-1133">Transmembrane helix</keyword>
<dbReference type="GO" id="GO:0046961">
    <property type="term" value="F:proton-transporting ATPase activity, rotational mechanism"/>
    <property type="evidence" value="ECO:0007669"/>
    <property type="project" value="TreeGrafter"/>
</dbReference>
<dbReference type="GO" id="GO:0012505">
    <property type="term" value="C:endomembrane system"/>
    <property type="evidence" value="ECO:0007669"/>
    <property type="project" value="UniProtKB-SubCell"/>
</dbReference>
<dbReference type="AlphaFoldDB" id="A0A431V8H8"/>
<comment type="function">
    <text evidence="11">Component of the F(0) channel, it forms part of the peripheral stalk, linking F(1) to F(0). The b'-subunit is a diverged and duplicated form of b found in plants and photosynthetic bacteria.</text>
</comment>
<keyword evidence="4 13" id="KW-0812">Transmembrane</keyword>
<organism evidence="15 16">
    <name type="scientific">Halomonas nitroreducens</name>
    <dbReference type="NCBI Taxonomy" id="447425"/>
    <lineage>
        <taxon>Bacteria</taxon>
        <taxon>Pseudomonadati</taxon>
        <taxon>Pseudomonadota</taxon>
        <taxon>Gammaproteobacteria</taxon>
        <taxon>Oceanospirillales</taxon>
        <taxon>Halomonadaceae</taxon>
        <taxon>Halomonas</taxon>
    </lineage>
</organism>
<evidence type="ECO:0000256" key="3">
    <source>
        <dbReference type="ARBA" id="ARBA00022547"/>
    </source>
</evidence>
<dbReference type="InterPro" id="IPR017707">
    <property type="entry name" value="Alt_ATP_synth_F0_bsu"/>
</dbReference>
<evidence type="ECO:0000256" key="8">
    <source>
        <dbReference type="ARBA" id="ARBA00023136"/>
    </source>
</evidence>
<keyword evidence="14" id="KW-0175">Coiled coil</keyword>
<dbReference type="NCBIfam" id="TIGR03321">
    <property type="entry name" value="alt_F1F0_F0_B"/>
    <property type="match status" value="1"/>
</dbReference>
<evidence type="ECO:0000256" key="7">
    <source>
        <dbReference type="ARBA" id="ARBA00023065"/>
    </source>
</evidence>
<keyword evidence="2 13" id="KW-0813">Transport</keyword>
<dbReference type="OrthoDB" id="466272at2"/>
<evidence type="ECO:0000256" key="13">
    <source>
        <dbReference type="HAMAP-Rule" id="MF_01398"/>
    </source>
</evidence>
<keyword evidence="5 13" id="KW-0375">Hydrogen ion transport</keyword>
<comment type="subcellular location">
    <subcellularLocation>
        <location evidence="13">Cell membrane</location>
        <topology evidence="13">Single-pass membrane protein</topology>
    </subcellularLocation>
    <subcellularLocation>
        <location evidence="12">Endomembrane system</location>
        <topology evidence="12">Single-pass membrane protein</topology>
    </subcellularLocation>
</comment>
<evidence type="ECO:0000256" key="9">
    <source>
        <dbReference type="ARBA" id="ARBA00023310"/>
    </source>
</evidence>
<dbReference type="Proteomes" id="UP000267400">
    <property type="component" value="Unassembled WGS sequence"/>
</dbReference>
<dbReference type="RefSeq" id="WP_126479929.1">
    <property type="nucleotide sequence ID" value="NZ_RXNS01000001.1"/>
</dbReference>
<evidence type="ECO:0000313" key="15">
    <source>
        <dbReference type="EMBL" id="RTR06982.1"/>
    </source>
</evidence>
<feature type="coiled-coil region" evidence="14">
    <location>
        <begin position="45"/>
        <end position="112"/>
    </location>
</feature>
<dbReference type="EMBL" id="RXNS01000001">
    <property type="protein sequence ID" value="RTR06982.1"/>
    <property type="molecule type" value="Genomic_DNA"/>
</dbReference>
<dbReference type="Pfam" id="PF00430">
    <property type="entry name" value="ATP-synt_B"/>
    <property type="match status" value="1"/>
</dbReference>